<feature type="compositionally biased region" description="Gly residues" evidence="1">
    <location>
        <begin position="437"/>
        <end position="482"/>
    </location>
</feature>
<dbReference type="Proteomes" id="UP000566663">
    <property type="component" value="Unassembled WGS sequence"/>
</dbReference>
<dbReference type="AlphaFoldDB" id="A0A7W8HYW3"/>
<gene>
    <name evidence="3" type="ORF">HNQ67_001990</name>
</gene>
<dbReference type="EMBL" id="JACHFZ010000004">
    <property type="protein sequence ID" value="MBB5292466.1"/>
    <property type="molecule type" value="Genomic_DNA"/>
</dbReference>
<feature type="region of interest" description="Disordered" evidence="1">
    <location>
        <begin position="420"/>
        <end position="482"/>
    </location>
</feature>
<organism evidence="3 4">
    <name type="scientific">Brevundimonas basaltis</name>
    <dbReference type="NCBI Taxonomy" id="472166"/>
    <lineage>
        <taxon>Bacteria</taxon>
        <taxon>Pseudomonadati</taxon>
        <taxon>Pseudomonadota</taxon>
        <taxon>Alphaproteobacteria</taxon>
        <taxon>Caulobacterales</taxon>
        <taxon>Caulobacteraceae</taxon>
        <taxon>Brevundimonas</taxon>
    </lineage>
</organism>
<feature type="compositionally biased region" description="Gly residues" evidence="1">
    <location>
        <begin position="381"/>
        <end position="390"/>
    </location>
</feature>
<evidence type="ECO:0000313" key="3">
    <source>
        <dbReference type="EMBL" id="MBB5292466.1"/>
    </source>
</evidence>
<evidence type="ECO:0000259" key="2">
    <source>
        <dbReference type="Pfam" id="PF21722"/>
    </source>
</evidence>
<keyword evidence="4" id="KW-1185">Reference proteome</keyword>
<comment type="caution">
    <text evidence="3">The sequence shown here is derived from an EMBL/GenBank/DDBJ whole genome shotgun (WGS) entry which is preliminary data.</text>
</comment>
<dbReference type="RefSeq" id="WP_183254922.1">
    <property type="nucleotide sequence ID" value="NZ_BAAAFF010000001.1"/>
</dbReference>
<feature type="domain" description="Glycine-rich" evidence="2">
    <location>
        <begin position="240"/>
        <end position="489"/>
    </location>
</feature>
<reference evidence="3 4" key="1">
    <citation type="submission" date="2020-08" db="EMBL/GenBank/DDBJ databases">
        <title>Genomic Encyclopedia of Type Strains, Phase IV (KMG-IV): sequencing the most valuable type-strain genomes for metagenomic binning, comparative biology and taxonomic classification.</title>
        <authorList>
            <person name="Goeker M."/>
        </authorList>
    </citation>
    <scope>NUCLEOTIDE SEQUENCE [LARGE SCALE GENOMIC DNA]</scope>
    <source>
        <strain evidence="3 4">DSM 25335</strain>
    </source>
</reference>
<sequence length="492" mass="46129">MSDDQTARLGLPYLAAGQMQKHVTLNEALTRLDAVVQTAVVSRTESMQPPGPPDGALYILPPGATGSAWTGRPEGSLLRAEGGGWSLVEASDGLVALVLDADELVIRAGGGWVALGERLDVIQNLTRVGLGTTADAANPFAARLNKALWTALASSDGGDGDLRLTFNKEGPTDVLSLLFQSGWEGRAELGLIGDDDLRLKVSADGSTWRDVWSVDRTSGHVSFERGAVRRAVTAFGAGGAYAVPTWARTIEAVAVGGGGGGGAGAFGASGSRFGGGGGGAGGVSRATWPADQLTAGLSVVVGSGGAGGVASAGSSGSGSAVYLGSTVLLLATGGGGGGLGGGSGGAAGVAGAGAPDSNGGGESSVTATGAAGKSFDRPDAPGGGGAGGGLDESATARSGGPGGDGGVLAVKAVGGAGGTGAPGVTGSASPQPELYWAGGGGGGGGASASGVGHDGAGGGSAGGGGGGGGAGETAGGGGGAGATGRVWLIAEG</sequence>
<accession>A0A7W8HYW3</accession>
<dbReference type="InterPro" id="IPR021251">
    <property type="entry name" value="DUF2793"/>
</dbReference>
<proteinExistence type="predicted"/>
<dbReference type="Pfam" id="PF21722">
    <property type="entry name" value="Gly_rich_2"/>
    <property type="match status" value="1"/>
</dbReference>
<evidence type="ECO:0000256" key="1">
    <source>
        <dbReference type="SAM" id="MobiDB-lite"/>
    </source>
</evidence>
<protein>
    <recommendedName>
        <fullName evidence="2">Glycine-rich domain-containing protein</fullName>
    </recommendedName>
</protein>
<feature type="region of interest" description="Disordered" evidence="1">
    <location>
        <begin position="344"/>
        <end position="403"/>
    </location>
</feature>
<name>A0A7W8HYW3_9CAUL</name>
<evidence type="ECO:0000313" key="4">
    <source>
        <dbReference type="Proteomes" id="UP000566663"/>
    </source>
</evidence>
<dbReference type="Pfam" id="PF10983">
    <property type="entry name" value="DUF2793"/>
    <property type="match status" value="1"/>
</dbReference>
<dbReference type="InterPro" id="IPR049304">
    <property type="entry name" value="Gly_rich_dom"/>
</dbReference>